<dbReference type="RefSeq" id="WP_153704132.1">
    <property type="nucleotide sequence ID" value="NZ_WJND01000010.1"/>
</dbReference>
<name>A0A7X2G151_LIMRT</name>
<evidence type="ECO:0000313" key="1">
    <source>
        <dbReference type="EMBL" id="MRG89777.1"/>
    </source>
</evidence>
<proteinExistence type="predicted"/>
<reference evidence="1 2" key="1">
    <citation type="submission" date="2019-11" db="EMBL/GenBank/DDBJ databases">
        <title>Draft genome sequence of 12 host-associated Lactobacillus reuteri rodent strains.</title>
        <authorList>
            <person name="Zhang S."/>
            <person name="Ozcam M."/>
            <person name="Van Pijkeren J.P."/>
        </authorList>
    </citation>
    <scope>NUCLEOTIDE SEQUENCE [LARGE SCALE GENOMIC DNA]</scope>
    <source>
        <strain evidence="1 2">N4I</strain>
    </source>
</reference>
<dbReference type="Proteomes" id="UP000460207">
    <property type="component" value="Unassembled WGS sequence"/>
</dbReference>
<comment type="caution">
    <text evidence="1">The sequence shown here is derived from an EMBL/GenBank/DDBJ whole genome shotgun (WGS) entry which is preliminary data.</text>
</comment>
<protein>
    <submittedName>
        <fullName evidence="1">Uncharacterized protein</fullName>
    </submittedName>
</protein>
<evidence type="ECO:0000313" key="2">
    <source>
        <dbReference type="Proteomes" id="UP000460207"/>
    </source>
</evidence>
<sequence>MESLDMEMLENIHARVNKALYENCLGYSKEHSRKAFEYVAHTLATLTELDVEGARELCPSSIYLMQSKHYSNEGDNALALIAIREICKKQLLQGREVIFSEFDEIFEILNRIDENNGDIITYW</sequence>
<accession>A0A7X2G151</accession>
<organism evidence="1 2">
    <name type="scientific">Limosilactobacillus reuteri</name>
    <name type="common">Lactobacillus reuteri</name>
    <dbReference type="NCBI Taxonomy" id="1598"/>
    <lineage>
        <taxon>Bacteria</taxon>
        <taxon>Bacillati</taxon>
        <taxon>Bacillota</taxon>
        <taxon>Bacilli</taxon>
        <taxon>Lactobacillales</taxon>
        <taxon>Lactobacillaceae</taxon>
        <taxon>Limosilactobacillus</taxon>
    </lineage>
</organism>
<dbReference type="AlphaFoldDB" id="A0A7X2G151"/>
<dbReference type="EMBL" id="WJND01000010">
    <property type="protein sequence ID" value="MRG89777.1"/>
    <property type="molecule type" value="Genomic_DNA"/>
</dbReference>
<gene>
    <name evidence="1" type="ORF">GIX76_07220</name>
</gene>